<dbReference type="Gene3D" id="3.40.30.10">
    <property type="entry name" value="Glutaredoxin"/>
    <property type="match status" value="1"/>
</dbReference>
<dbReference type="Gramene" id="Kaladp0067s0216.1.v1.1">
    <property type="protein sequence ID" value="Kaladp0067s0216.1.v1.1.CDS.1"/>
    <property type="gene ID" value="Kaladp0067s0216.v1.1"/>
</dbReference>
<dbReference type="OMA" id="EIINSWE"/>
<dbReference type="AlphaFoldDB" id="A0A7N0UGW7"/>
<dbReference type="InterPro" id="IPR036249">
    <property type="entry name" value="Thioredoxin-like_sf"/>
</dbReference>
<feature type="domain" description="Glutaredoxin" evidence="2">
    <location>
        <begin position="156"/>
        <end position="231"/>
    </location>
</feature>
<keyword evidence="4" id="KW-1185">Reference proteome</keyword>
<dbReference type="EnsemblPlants" id="Kaladp0067s0216.1.v1.1">
    <property type="protein sequence ID" value="Kaladp0067s0216.1.v1.1.CDS.1"/>
    <property type="gene ID" value="Kaladp0067s0216.v1.1"/>
</dbReference>
<dbReference type="PROSITE" id="PS51354">
    <property type="entry name" value="GLUTAREDOXIN_2"/>
    <property type="match status" value="1"/>
</dbReference>
<protein>
    <recommendedName>
        <fullName evidence="2">Glutaredoxin domain-containing protein</fullName>
    </recommendedName>
</protein>
<sequence>MGCASSALLTPNDDDFSQLGSSAFGHHIVNLTSTTYGLLTLDSPNAHHRQPTTMSPPTPPPSFSDPEVINSWELMAGLDADSFRFTPSAPNSASATTPFLPRSKFRFAPDKENSNPNRIADIPIERLKKDLFLLKEKSAGATKQEDSCPPDAENRVVVYTTTLRGIRKTFEACNAVREAIQGLGVMVCERDVSMDRGFREELKELMNNGKKETEEAGRFTLPQVFIKGKHIGGAEEVLRLQEEGGLHELLDGLPRVPTTGHVCDGCGGIRFLPCFTCNGSCKMVVSAVNKKTQKQNVIVRCPDCNENGLVLCPICC</sequence>
<dbReference type="Proteomes" id="UP000594263">
    <property type="component" value="Unplaced"/>
</dbReference>
<proteinExistence type="predicted"/>
<dbReference type="CDD" id="cd03031">
    <property type="entry name" value="GRX_GRX_like"/>
    <property type="match status" value="1"/>
</dbReference>
<reference evidence="3" key="1">
    <citation type="submission" date="2021-01" db="UniProtKB">
        <authorList>
            <consortium name="EnsemblPlants"/>
        </authorList>
    </citation>
    <scope>IDENTIFICATION</scope>
</reference>
<dbReference type="PANTHER" id="PTHR45669">
    <property type="entry name" value="GLUTAREDOXIN DOMAIN-CONTAINING CYSTEINE-RICH PROTEIN CG12206-RELATED"/>
    <property type="match status" value="1"/>
</dbReference>
<dbReference type="Pfam" id="PF23733">
    <property type="entry name" value="GRXCR1-2_C"/>
    <property type="match status" value="1"/>
</dbReference>
<feature type="region of interest" description="Disordered" evidence="1">
    <location>
        <begin position="42"/>
        <end position="63"/>
    </location>
</feature>
<feature type="compositionally biased region" description="Pro residues" evidence="1">
    <location>
        <begin position="54"/>
        <end position="63"/>
    </location>
</feature>
<accession>A0A7N0UGW7</accession>
<dbReference type="PANTHER" id="PTHR45669:SF22">
    <property type="entry name" value="GLUTAREDOXIN DOMAIN-CONTAINING CYSTEINE-RICH PROTEIN CG12206-RELATED"/>
    <property type="match status" value="1"/>
</dbReference>
<dbReference type="InterPro" id="IPR002109">
    <property type="entry name" value="Glutaredoxin"/>
</dbReference>
<name>A0A7N0UGW7_KALFE</name>
<evidence type="ECO:0000313" key="4">
    <source>
        <dbReference type="Proteomes" id="UP000594263"/>
    </source>
</evidence>
<evidence type="ECO:0000256" key="1">
    <source>
        <dbReference type="SAM" id="MobiDB-lite"/>
    </source>
</evidence>
<evidence type="ECO:0000313" key="3">
    <source>
        <dbReference type="EnsemblPlants" id="Kaladp0067s0216.1.v1.1.CDS.1"/>
    </source>
</evidence>
<dbReference type="Pfam" id="PF00462">
    <property type="entry name" value="Glutaredoxin"/>
    <property type="match status" value="1"/>
</dbReference>
<dbReference type="SUPFAM" id="SSF52833">
    <property type="entry name" value="Thioredoxin-like"/>
    <property type="match status" value="1"/>
</dbReference>
<organism evidence="3 4">
    <name type="scientific">Kalanchoe fedtschenkoi</name>
    <name type="common">Lavender scallops</name>
    <name type="synonym">South American air plant</name>
    <dbReference type="NCBI Taxonomy" id="63787"/>
    <lineage>
        <taxon>Eukaryota</taxon>
        <taxon>Viridiplantae</taxon>
        <taxon>Streptophyta</taxon>
        <taxon>Embryophyta</taxon>
        <taxon>Tracheophyta</taxon>
        <taxon>Spermatophyta</taxon>
        <taxon>Magnoliopsida</taxon>
        <taxon>eudicotyledons</taxon>
        <taxon>Gunneridae</taxon>
        <taxon>Pentapetalae</taxon>
        <taxon>Saxifragales</taxon>
        <taxon>Crassulaceae</taxon>
        <taxon>Kalanchoe</taxon>
    </lineage>
</organism>
<evidence type="ECO:0000259" key="2">
    <source>
        <dbReference type="Pfam" id="PF00462"/>
    </source>
</evidence>